<keyword evidence="12" id="KW-1185">Reference proteome</keyword>
<dbReference type="GeneID" id="102806766"/>
<proteinExistence type="inferred from homology"/>
<comment type="similarity">
    <text evidence="2">Belongs to the ABC transporter superfamily. ABCC family. Conjugate transporter (TC 3.A.1.208) subfamily.</text>
</comment>
<evidence type="ECO:0000256" key="8">
    <source>
        <dbReference type="ARBA" id="ARBA00023136"/>
    </source>
</evidence>
<feature type="domain" description="ABC transmembrane type-1" evidence="11">
    <location>
        <begin position="1"/>
        <end position="188"/>
    </location>
</feature>
<gene>
    <name evidence="13" type="primary">LOC102806766</name>
</gene>
<dbReference type="Gene3D" id="3.40.50.300">
    <property type="entry name" value="P-loop containing nucleotide triphosphate hydrolases"/>
    <property type="match status" value="1"/>
</dbReference>
<evidence type="ECO:0000256" key="9">
    <source>
        <dbReference type="SAM" id="Phobius"/>
    </source>
</evidence>
<organism evidence="12 13">
    <name type="scientific">Saccoglossus kowalevskii</name>
    <name type="common">Acorn worm</name>
    <dbReference type="NCBI Taxonomy" id="10224"/>
    <lineage>
        <taxon>Eukaryota</taxon>
        <taxon>Metazoa</taxon>
        <taxon>Hemichordata</taxon>
        <taxon>Enteropneusta</taxon>
        <taxon>Harrimaniidae</taxon>
        <taxon>Saccoglossus</taxon>
    </lineage>
</organism>
<dbReference type="PANTHER" id="PTHR24223">
    <property type="entry name" value="ATP-BINDING CASSETTE SUB-FAMILY C"/>
    <property type="match status" value="1"/>
</dbReference>
<dbReference type="PROSITE" id="PS50893">
    <property type="entry name" value="ABC_TRANSPORTER_2"/>
    <property type="match status" value="1"/>
</dbReference>
<reference evidence="13" key="1">
    <citation type="submission" date="2025-08" db="UniProtKB">
        <authorList>
            <consortium name="RefSeq"/>
        </authorList>
    </citation>
    <scope>IDENTIFICATION</scope>
    <source>
        <tissue evidence="13">Testes</tissue>
    </source>
</reference>
<dbReference type="InterPro" id="IPR003439">
    <property type="entry name" value="ABC_transporter-like_ATP-bd"/>
</dbReference>
<comment type="subcellular location">
    <subcellularLocation>
        <location evidence="1">Membrane</location>
        <topology evidence="1">Multi-pass membrane protein</topology>
    </subcellularLocation>
</comment>
<feature type="transmembrane region" description="Helical" evidence="9">
    <location>
        <begin position="77"/>
        <end position="97"/>
    </location>
</feature>
<evidence type="ECO:0000259" key="11">
    <source>
        <dbReference type="PROSITE" id="PS50929"/>
    </source>
</evidence>
<keyword evidence="3" id="KW-0813">Transport</keyword>
<evidence type="ECO:0000256" key="7">
    <source>
        <dbReference type="ARBA" id="ARBA00022989"/>
    </source>
</evidence>
<dbReference type="Gene3D" id="1.20.1560.10">
    <property type="entry name" value="ABC transporter type 1, transmembrane domain"/>
    <property type="match status" value="1"/>
</dbReference>
<evidence type="ECO:0000313" key="12">
    <source>
        <dbReference type="Proteomes" id="UP000694865"/>
    </source>
</evidence>
<sequence>MTRVGLKVRLSTTALIYRKVLQMRKTANVFNEKHIEKLMSVDTHALALGFENLHYIWLAPLSLITVSRGLYNEFDGASSFIVPFIPGLIFIAIATVLQSKLIKLCAKVSRAFEMKSNERNKLLRAIITGIRTIKTNLWEKPYMSLMQKMNDNQFNNLQVPLLAVNLLSNASFSLLHVFIMFGMFVASVTSDYPTSVEKIALCCIYFHILQTFLVQNFPPALEKAATMFYASLRIENFLLSEITPRSTKSKAWIYGGFGQGGLGVVFDNVTVLEPSVQRMDEEDSPSAKLNDVDFSVSEGLVCICGSSGSGKTTLLLAAAGELPIAGGTVKLSHLPVYIPKQACIFKQNARNNIICDREFNEELYNKVVEACHLQDVFAKLVNGDETILGKGTSNLTHDDLTKIALARALYADAKIYLLHNIFDQFKLDEAQQLFDNCIIKFLKGKICILETNNSDHLKAAEKVIFLENRDILAEETLLSLTYTDNPVFNSDYLYIKDHLSKNTAYPKQGM</sequence>
<feature type="transmembrane region" description="Helical" evidence="9">
    <location>
        <begin position="53"/>
        <end position="71"/>
    </location>
</feature>
<evidence type="ECO:0000256" key="2">
    <source>
        <dbReference type="ARBA" id="ARBA00009726"/>
    </source>
</evidence>
<evidence type="ECO:0000259" key="10">
    <source>
        <dbReference type="PROSITE" id="PS50893"/>
    </source>
</evidence>
<accession>A0ABM0MXP9</accession>
<dbReference type="Proteomes" id="UP000694865">
    <property type="component" value="Unplaced"/>
</dbReference>
<evidence type="ECO:0000256" key="3">
    <source>
        <dbReference type="ARBA" id="ARBA00022448"/>
    </source>
</evidence>
<feature type="domain" description="ABC transporter" evidence="10">
    <location>
        <begin position="264"/>
        <end position="493"/>
    </location>
</feature>
<evidence type="ECO:0000256" key="4">
    <source>
        <dbReference type="ARBA" id="ARBA00022692"/>
    </source>
</evidence>
<dbReference type="InterPro" id="IPR011527">
    <property type="entry name" value="ABC1_TM_dom"/>
</dbReference>
<dbReference type="InterPro" id="IPR050173">
    <property type="entry name" value="ABC_transporter_C-like"/>
</dbReference>
<dbReference type="SUPFAM" id="SSF90123">
    <property type="entry name" value="ABC transporter transmembrane region"/>
    <property type="match status" value="1"/>
</dbReference>
<evidence type="ECO:0000256" key="1">
    <source>
        <dbReference type="ARBA" id="ARBA00004141"/>
    </source>
</evidence>
<name>A0ABM0MXP9_SACKO</name>
<dbReference type="Pfam" id="PF00005">
    <property type="entry name" value="ABC_tran"/>
    <property type="match status" value="1"/>
</dbReference>
<dbReference type="SUPFAM" id="SSF52540">
    <property type="entry name" value="P-loop containing nucleoside triphosphate hydrolases"/>
    <property type="match status" value="1"/>
</dbReference>
<dbReference type="RefSeq" id="XP_006824790.1">
    <property type="nucleotide sequence ID" value="XM_006824727.1"/>
</dbReference>
<dbReference type="PROSITE" id="PS50929">
    <property type="entry name" value="ABC_TM1F"/>
    <property type="match status" value="1"/>
</dbReference>
<evidence type="ECO:0000256" key="6">
    <source>
        <dbReference type="ARBA" id="ARBA00022840"/>
    </source>
</evidence>
<keyword evidence="5" id="KW-0547">Nucleotide-binding</keyword>
<keyword evidence="6" id="KW-0067">ATP-binding</keyword>
<protein>
    <submittedName>
        <fullName evidence="13">Multidrug resistance-associated protein 4-like</fullName>
    </submittedName>
</protein>
<dbReference type="InterPro" id="IPR036640">
    <property type="entry name" value="ABC1_TM_sf"/>
</dbReference>
<evidence type="ECO:0000313" key="13">
    <source>
        <dbReference type="RefSeq" id="XP_006824790.1"/>
    </source>
</evidence>
<evidence type="ECO:0000256" key="5">
    <source>
        <dbReference type="ARBA" id="ARBA00022741"/>
    </source>
</evidence>
<dbReference type="InterPro" id="IPR027417">
    <property type="entry name" value="P-loop_NTPase"/>
</dbReference>
<dbReference type="PANTHER" id="PTHR24223:SF456">
    <property type="entry name" value="MULTIDRUG RESISTANCE-ASSOCIATED PROTEIN LETHAL(2)03659"/>
    <property type="match status" value="1"/>
</dbReference>
<feature type="transmembrane region" description="Helical" evidence="9">
    <location>
        <begin position="159"/>
        <end position="185"/>
    </location>
</feature>
<keyword evidence="7 9" id="KW-1133">Transmembrane helix</keyword>
<keyword evidence="4 9" id="KW-0812">Transmembrane</keyword>
<keyword evidence="8 9" id="KW-0472">Membrane</keyword>